<dbReference type="EMBL" id="BLXT01001405">
    <property type="protein sequence ID" value="GFN85299.1"/>
    <property type="molecule type" value="Genomic_DNA"/>
</dbReference>
<gene>
    <name evidence="2" type="ORF">PoB_001180500</name>
</gene>
<keyword evidence="3" id="KW-1185">Reference proteome</keyword>
<proteinExistence type="predicted"/>
<evidence type="ECO:0000256" key="1">
    <source>
        <dbReference type="SAM" id="MobiDB-lite"/>
    </source>
</evidence>
<organism evidence="2 3">
    <name type="scientific">Plakobranchus ocellatus</name>
    <dbReference type="NCBI Taxonomy" id="259542"/>
    <lineage>
        <taxon>Eukaryota</taxon>
        <taxon>Metazoa</taxon>
        <taxon>Spiralia</taxon>
        <taxon>Lophotrochozoa</taxon>
        <taxon>Mollusca</taxon>
        <taxon>Gastropoda</taxon>
        <taxon>Heterobranchia</taxon>
        <taxon>Euthyneura</taxon>
        <taxon>Panpulmonata</taxon>
        <taxon>Sacoglossa</taxon>
        <taxon>Placobranchoidea</taxon>
        <taxon>Plakobranchidae</taxon>
        <taxon>Plakobranchus</taxon>
    </lineage>
</organism>
<evidence type="ECO:0000313" key="3">
    <source>
        <dbReference type="Proteomes" id="UP000735302"/>
    </source>
</evidence>
<evidence type="ECO:0000313" key="2">
    <source>
        <dbReference type="EMBL" id="GFN85299.1"/>
    </source>
</evidence>
<reference evidence="2 3" key="1">
    <citation type="journal article" date="2021" name="Elife">
        <title>Chloroplast acquisition without the gene transfer in kleptoplastic sea slugs, Plakobranchus ocellatus.</title>
        <authorList>
            <person name="Maeda T."/>
            <person name="Takahashi S."/>
            <person name="Yoshida T."/>
            <person name="Shimamura S."/>
            <person name="Takaki Y."/>
            <person name="Nagai Y."/>
            <person name="Toyoda A."/>
            <person name="Suzuki Y."/>
            <person name="Arimoto A."/>
            <person name="Ishii H."/>
            <person name="Satoh N."/>
            <person name="Nishiyama T."/>
            <person name="Hasebe M."/>
            <person name="Maruyama T."/>
            <person name="Minagawa J."/>
            <person name="Obokata J."/>
            <person name="Shigenobu S."/>
        </authorList>
    </citation>
    <scope>NUCLEOTIDE SEQUENCE [LARGE SCALE GENOMIC DNA]</scope>
</reference>
<feature type="region of interest" description="Disordered" evidence="1">
    <location>
        <begin position="1"/>
        <end position="34"/>
    </location>
</feature>
<comment type="caution">
    <text evidence="2">The sequence shown here is derived from an EMBL/GenBank/DDBJ whole genome shotgun (WGS) entry which is preliminary data.</text>
</comment>
<name>A0AAV3YS81_9GAST</name>
<protein>
    <submittedName>
        <fullName evidence="2">Uncharacterized protein</fullName>
    </submittedName>
</protein>
<dbReference type="Proteomes" id="UP000735302">
    <property type="component" value="Unassembled WGS sequence"/>
</dbReference>
<dbReference type="AlphaFoldDB" id="A0AAV3YS81"/>
<sequence length="79" mass="8343">MKFKTVDRPIVASPTPTRSRLRGQRLNGGRVNQPVFQEKAQGEPNLILVIRGVGGSVGSEFALRFAGTLLSSPAIGAPA</sequence>
<accession>A0AAV3YS81</accession>